<evidence type="ECO:0000256" key="1">
    <source>
        <dbReference type="SAM" id="MobiDB-lite"/>
    </source>
</evidence>
<comment type="caution">
    <text evidence="3">The sequence shown here is derived from an EMBL/GenBank/DDBJ whole genome shotgun (WGS) entry which is preliminary data.</text>
</comment>
<name>A0A392NZ56_9FABA</name>
<reference evidence="3 4" key="1">
    <citation type="journal article" date="2018" name="Front. Plant Sci.">
        <title>Red Clover (Trifolium pratense) and Zigzag Clover (T. medium) - A Picture of Genomic Similarities and Differences.</title>
        <authorList>
            <person name="Dluhosova J."/>
            <person name="Istvanek J."/>
            <person name="Nedelnik J."/>
            <person name="Repkova J."/>
        </authorList>
    </citation>
    <scope>NUCLEOTIDE SEQUENCE [LARGE SCALE GENOMIC DNA]</scope>
    <source>
        <strain evidence="4">cv. 10/8</strain>
        <tissue evidence="3">Leaf</tissue>
    </source>
</reference>
<dbReference type="Proteomes" id="UP000265520">
    <property type="component" value="Unassembled WGS sequence"/>
</dbReference>
<evidence type="ECO:0000313" key="4">
    <source>
        <dbReference type="Proteomes" id="UP000265520"/>
    </source>
</evidence>
<evidence type="ECO:0000313" key="3">
    <source>
        <dbReference type="EMBL" id="MCI05048.1"/>
    </source>
</evidence>
<feature type="compositionally biased region" description="Basic and acidic residues" evidence="1">
    <location>
        <begin position="27"/>
        <end position="45"/>
    </location>
</feature>
<organism evidence="3 4">
    <name type="scientific">Trifolium medium</name>
    <dbReference type="NCBI Taxonomy" id="97028"/>
    <lineage>
        <taxon>Eukaryota</taxon>
        <taxon>Viridiplantae</taxon>
        <taxon>Streptophyta</taxon>
        <taxon>Embryophyta</taxon>
        <taxon>Tracheophyta</taxon>
        <taxon>Spermatophyta</taxon>
        <taxon>Magnoliopsida</taxon>
        <taxon>eudicotyledons</taxon>
        <taxon>Gunneridae</taxon>
        <taxon>Pentapetalae</taxon>
        <taxon>rosids</taxon>
        <taxon>fabids</taxon>
        <taxon>Fabales</taxon>
        <taxon>Fabaceae</taxon>
        <taxon>Papilionoideae</taxon>
        <taxon>50 kb inversion clade</taxon>
        <taxon>NPAAA clade</taxon>
        <taxon>Hologalegina</taxon>
        <taxon>IRL clade</taxon>
        <taxon>Trifolieae</taxon>
        <taxon>Trifolium</taxon>
    </lineage>
</organism>
<evidence type="ECO:0000259" key="2">
    <source>
        <dbReference type="Pfam" id="PF07727"/>
    </source>
</evidence>
<accession>A0A392NZ56</accession>
<feature type="region of interest" description="Disordered" evidence="1">
    <location>
        <begin position="1"/>
        <end position="73"/>
    </location>
</feature>
<dbReference type="EMBL" id="LXQA010057381">
    <property type="protein sequence ID" value="MCI05048.1"/>
    <property type="molecule type" value="Genomic_DNA"/>
</dbReference>
<protein>
    <submittedName>
        <fullName evidence="3">Gag-pol polyprotein</fullName>
    </submittedName>
</protein>
<feature type="compositionally biased region" description="Acidic residues" evidence="1">
    <location>
        <begin position="46"/>
        <end position="55"/>
    </location>
</feature>
<dbReference type="Pfam" id="PF07727">
    <property type="entry name" value="RVT_2"/>
    <property type="match status" value="1"/>
</dbReference>
<gene>
    <name evidence="3" type="ORF">A2U01_0026097</name>
</gene>
<proteinExistence type="predicted"/>
<dbReference type="InterPro" id="IPR013103">
    <property type="entry name" value="RVT_2"/>
</dbReference>
<feature type="domain" description="Reverse transcriptase Ty1/copia-type" evidence="2">
    <location>
        <begin position="133"/>
        <end position="180"/>
    </location>
</feature>
<keyword evidence="4" id="KW-1185">Reference proteome</keyword>
<sequence length="195" mass="21972">MSELVESFVDLQIDEETPEPEPISEVSEAHPASRSDKDETNRTSEEPLESNEDQEEHGSPISPKSSFKYKSSHPEELIIGNKDSLRKTRSAFKQNESLLGLISLIEPTSVDEAISDDGWIVAMQEELNQFERNDVWCLVPKPPHKNIIRTKWVFQNKINEQGEVVRNKARLVAQGYSQREVEVGTGQTGLQGPMA</sequence>
<dbReference type="AlphaFoldDB" id="A0A392NZ56"/>